<reference evidence="3 4" key="1">
    <citation type="submission" date="2017-08" db="EMBL/GenBank/DDBJ databases">
        <title>Genome sequences of Ralstonia solanacearum Species Complex (RSSC) isolated from Potato bacterial wilts in Korea.</title>
        <authorList>
            <person name="Cho H."/>
            <person name="Song E.-S."/>
            <person name="Lee Y.K."/>
            <person name="Lee S."/>
            <person name="Lee S.-W."/>
            <person name="Jo A."/>
            <person name="Kim J.-G."/>
            <person name="Hwang I."/>
        </authorList>
    </citation>
    <scope>NUCLEOTIDE SEQUENCE [LARGE SCALE GENOMIC DNA]</scope>
    <source>
        <strain evidence="3 4">T98</strain>
    </source>
</reference>
<proteinExistence type="predicted"/>
<evidence type="ECO:0000256" key="1">
    <source>
        <dbReference type="SAM" id="SignalP"/>
    </source>
</evidence>
<dbReference type="PANTHER" id="PTHR32305">
    <property type="match status" value="1"/>
</dbReference>
<evidence type="ECO:0000313" key="3">
    <source>
        <dbReference type="EMBL" id="AXV82154.1"/>
    </source>
</evidence>
<protein>
    <recommendedName>
        <fullName evidence="2">DUF6531 domain-containing protein</fullName>
    </recommendedName>
</protein>
<keyword evidence="1" id="KW-0732">Signal</keyword>
<name>A0AAD0S7P4_RALSL</name>
<dbReference type="InterPro" id="IPR050708">
    <property type="entry name" value="T6SS_VgrG/RHS"/>
</dbReference>
<dbReference type="AlphaFoldDB" id="A0AAD0S7P4"/>
<evidence type="ECO:0000313" key="4">
    <source>
        <dbReference type="Proteomes" id="UP000261758"/>
    </source>
</evidence>
<dbReference type="Proteomes" id="UP000261758">
    <property type="component" value="Chromosome"/>
</dbReference>
<dbReference type="Gene3D" id="2.180.10.10">
    <property type="entry name" value="RHS repeat-associated core"/>
    <property type="match status" value="2"/>
</dbReference>
<dbReference type="NCBIfam" id="TIGR01643">
    <property type="entry name" value="YD_repeat_2x"/>
    <property type="match status" value="6"/>
</dbReference>
<dbReference type="InterPro" id="IPR006530">
    <property type="entry name" value="YD"/>
</dbReference>
<dbReference type="Pfam" id="PF05593">
    <property type="entry name" value="RHS_repeat"/>
    <property type="match status" value="5"/>
</dbReference>
<dbReference type="SUPFAM" id="SSF69304">
    <property type="entry name" value="Tricorn protease N-terminal domain"/>
    <property type="match status" value="1"/>
</dbReference>
<dbReference type="PANTHER" id="PTHR32305:SF15">
    <property type="entry name" value="PROTEIN RHSA-RELATED"/>
    <property type="match status" value="1"/>
</dbReference>
<gene>
    <name evidence="3" type="ORF">CJO77_11775</name>
</gene>
<feature type="domain" description="DUF6531" evidence="2">
    <location>
        <begin position="126"/>
        <end position="207"/>
    </location>
</feature>
<accession>A0AAD0S7P4</accession>
<dbReference type="InterPro" id="IPR031325">
    <property type="entry name" value="RHS_repeat"/>
</dbReference>
<sequence>MVRQALGTGMKQFPNKGLWVAALALGWACSAAAAVDGRLWVWGNRTGPSPESTIAGSAYEGATCFTFNPPWGGTYCGWAPFYNAVFISTVPGACYTGYTYNPWNGTCGAGTPEPPPGTCTAGSTVGHPIIPATGEKVRTEPDWSDSGPAPLSLTRFYRSGWANSAVSPGAGMGQVWSHSYSTKLQAAPSDAPISVIVTLPKGYARTFARAAATGAWTANDSADTLTSTASGAWVWHRAEDDSTYTFDASGKLQTQQTRNGWTDTYAYNGAGQLVSVTNAFGRSLLFAYSGDNLTSVTTPDGRTIQYGYDASGRLTGVTYPDGQTRAFLYENTSYPQALTGIQDETGQRWATFAYNNGRGWATSTTLAGGADSYQVDYPSAGTATVTDPLGTSRTYTYSTTQGKLAVTSGSKPSSTGESDAASRVQDANGLITKETDFNGGVTATAWDAARRLPTTITRGADTALAQTETMQWHATFNLPTLVTQPGRSTAYTYDAKGNLITETITDTNTSSGQVRQRQWAYNDQGLVATATEANGAVSKYAYDALGNLIQATDALGHVTQYAYDKANHLISKTDPNGVVTTYTWDARDHLLTQTVGGQQTTTLTYNPTGTLATQTLPTGARLTYSYDPAHRLTGIQDDQGNRIEYTLDNAGNRIAENMKAPSGNLTRTLTRGIDALGRIQQVTGRE</sequence>
<dbReference type="Pfam" id="PF20148">
    <property type="entry name" value="DUF6531"/>
    <property type="match status" value="1"/>
</dbReference>
<dbReference type="EMBL" id="CP022759">
    <property type="protein sequence ID" value="AXV82154.1"/>
    <property type="molecule type" value="Genomic_DNA"/>
</dbReference>
<dbReference type="InterPro" id="IPR045351">
    <property type="entry name" value="DUF6531"/>
</dbReference>
<feature type="chain" id="PRO_5042185695" description="DUF6531 domain-containing protein" evidence="1">
    <location>
        <begin position="34"/>
        <end position="686"/>
    </location>
</feature>
<organism evidence="3 4">
    <name type="scientific">Ralstonia solanacearum</name>
    <name type="common">Pseudomonas solanacearum</name>
    <dbReference type="NCBI Taxonomy" id="305"/>
    <lineage>
        <taxon>Bacteria</taxon>
        <taxon>Pseudomonadati</taxon>
        <taxon>Pseudomonadota</taxon>
        <taxon>Betaproteobacteria</taxon>
        <taxon>Burkholderiales</taxon>
        <taxon>Burkholderiaceae</taxon>
        <taxon>Ralstonia</taxon>
        <taxon>Ralstonia solanacearum species complex</taxon>
    </lineage>
</organism>
<evidence type="ECO:0000259" key="2">
    <source>
        <dbReference type="Pfam" id="PF20148"/>
    </source>
</evidence>
<feature type="signal peptide" evidence="1">
    <location>
        <begin position="1"/>
        <end position="33"/>
    </location>
</feature>